<dbReference type="GO" id="GO:0006203">
    <property type="term" value="P:dGTP catabolic process"/>
    <property type="evidence" value="ECO:0007669"/>
    <property type="project" value="TreeGrafter"/>
</dbReference>
<gene>
    <name evidence="4" type="ORF">GOP47_0004155</name>
</gene>
<dbReference type="InterPro" id="IPR020084">
    <property type="entry name" value="NUDIX_hydrolase_CS"/>
</dbReference>
<organism evidence="4 5">
    <name type="scientific">Adiantum capillus-veneris</name>
    <name type="common">Maidenhair fern</name>
    <dbReference type="NCBI Taxonomy" id="13818"/>
    <lineage>
        <taxon>Eukaryota</taxon>
        <taxon>Viridiplantae</taxon>
        <taxon>Streptophyta</taxon>
        <taxon>Embryophyta</taxon>
        <taxon>Tracheophyta</taxon>
        <taxon>Polypodiopsida</taxon>
        <taxon>Polypodiidae</taxon>
        <taxon>Polypodiales</taxon>
        <taxon>Pteridineae</taxon>
        <taxon>Pteridaceae</taxon>
        <taxon>Vittarioideae</taxon>
        <taxon>Adiantum</taxon>
    </lineage>
</organism>
<dbReference type="Pfam" id="PF00293">
    <property type="entry name" value="NUDIX"/>
    <property type="match status" value="1"/>
</dbReference>
<proteinExistence type="inferred from homology"/>
<evidence type="ECO:0000259" key="3">
    <source>
        <dbReference type="PROSITE" id="PS51462"/>
    </source>
</evidence>
<keyword evidence="1 2" id="KW-0378">Hydrolase</keyword>
<dbReference type="Proteomes" id="UP000886520">
    <property type="component" value="Chromosome 4"/>
</dbReference>
<dbReference type="InterPro" id="IPR015797">
    <property type="entry name" value="NUDIX_hydrolase-like_dom_sf"/>
</dbReference>
<dbReference type="PANTHER" id="PTHR16099">
    <property type="entry name" value="8-OXO-DGTP DIPHOSPHATES NUDT15"/>
    <property type="match status" value="1"/>
</dbReference>
<keyword evidence="5" id="KW-1185">Reference proteome</keyword>
<dbReference type="SUPFAM" id="SSF55811">
    <property type="entry name" value="Nudix"/>
    <property type="match status" value="1"/>
</dbReference>
<evidence type="ECO:0000256" key="2">
    <source>
        <dbReference type="RuleBase" id="RU003476"/>
    </source>
</evidence>
<dbReference type="Gene3D" id="3.90.79.10">
    <property type="entry name" value="Nucleoside Triphosphate Pyrophosphohydrolase"/>
    <property type="match status" value="1"/>
</dbReference>
<dbReference type="PROSITE" id="PS00893">
    <property type="entry name" value="NUDIX_BOX"/>
    <property type="match status" value="1"/>
</dbReference>
<dbReference type="OrthoDB" id="447842at2759"/>
<name>A0A9D4V7M2_ADICA</name>
<evidence type="ECO:0000313" key="4">
    <source>
        <dbReference type="EMBL" id="KAI5080972.1"/>
    </source>
</evidence>
<comment type="similarity">
    <text evidence="2">Belongs to the Nudix hydrolase family.</text>
</comment>
<dbReference type="InterPro" id="IPR020476">
    <property type="entry name" value="Nudix_hydrolase"/>
</dbReference>
<dbReference type="EMBL" id="JABFUD020000004">
    <property type="protein sequence ID" value="KAI5080972.1"/>
    <property type="molecule type" value="Genomic_DNA"/>
</dbReference>
<accession>A0A9D4V7M2</accession>
<dbReference type="PANTHER" id="PTHR16099:SF5">
    <property type="entry name" value="NUCLEOTIDE TRIPHOSPHATE DIPHOSPHATASE NUDT15"/>
    <property type="match status" value="1"/>
</dbReference>
<dbReference type="GO" id="GO:0035539">
    <property type="term" value="F:8-oxo-7,8-dihydrodeoxyguanosine triphosphate pyrophosphatase activity"/>
    <property type="evidence" value="ECO:0007669"/>
    <property type="project" value="TreeGrafter"/>
</dbReference>
<evidence type="ECO:0000313" key="5">
    <source>
        <dbReference type="Proteomes" id="UP000886520"/>
    </source>
</evidence>
<dbReference type="AlphaFoldDB" id="A0A9D4V7M2"/>
<comment type="caution">
    <text evidence="4">The sequence shown here is derived from an EMBL/GenBank/DDBJ whole genome shotgun (WGS) entry which is preliminary data.</text>
</comment>
<feature type="domain" description="Nudix hydrolase" evidence="3">
    <location>
        <begin position="5"/>
        <end position="139"/>
    </location>
</feature>
<sequence length="200" mass="22509">MAAAVPRVGVGVLVVNKAHSAVVVGRRRSSVGDSKYALPGGHLEFGETWEECAAREVLEETGLIIHNVQFAGVTNTVMLKERRPCHYVTIFMQGELLDPTQEPENLESDKCHGWEWVEWPSIPEPVFEPLQTFLKSGYKLKNAAMSVSFQVFFGWILDKELTAENWLFDCVRYGISRLRVHVFGFSLALGVIQMKEALEI</sequence>
<protein>
    <recommendedName>
        <fullName evidence="3">Nudix hydrolase domain-containing protein</fullName>
    </recommendedName>
</protein>
<dbReference type="CDD" id="cd04678">
    <property type="entry name" value="NUDIX_MTH2_Nudt15"/>
    <property type="match status" value="1"/>
</dbReference>
<reference evidence="4" key="1">
    <citation type="submission" date="2021-01" db="EMBL/GenBank/DDBJ databases">
        <title>Adiantum capillus-veneris genome.</title>
        <authorList>
            <person name="Fang Y."/>
            <person name="Liao Q."/>
        </authorList>
    </citation>
    <scope>NUCLEOTIDE SEQUENCE</scope>
    <source>
        <strain evidence="4">H3</strain>
        <tissue evidence="4">Leaf</tissue>
    </source>
</reference>
<dbReference type="FunFam" id="3.90.79.10:FF:000060">
    <property type="entry name" value="Nudix hydrolase 1"/>
    <property type="match status" value="1"/>
</dbReference>
<dbReference type="InterPro" id="IPR000086">
    <property type="entry name" value="NUDIX_hydrolase_dom"/>
</dbReference>
<evidence type="ECO:0000256" key="1">
    <source>
        <dbReference type="ARBA" id="ARBA00022801"/>
    </source>
</evidence>
<dbReference type="PRINTS" id="PR00502">
    <property type="entry name" value="NUDIXFAMILY"/>
</dbReference>
<dbReference type="GO" id="GO:0005829">
    <property type="term" value="C:cytosol"/>
    <property type="evidence" value="ECO:0007669"/>
    <property type="project" value="TreeGrafter"/>
</dbReference>
<dbReference type="PROSITE" id="PS51462">
    <property type="entry name" value="NUDIX"/>
    <property type="match status" value="1"/>
</dbReference>